<comment type="caution">
    <text evidence="1">The sequence shown here is derived from an EMBL/GenBank/DDBJ whole genome shotgun (WGS) entry which is preliminary data.</text>
</comment>
<evidence type="ECO:0000313" key="1">
    <source>
        <dbReference type="EMBL" id="GGE25488.1"/>
    </source>
</evidence>
<evidence type="ECO:0000313" key="2">
    <source>
        <dbReference type="Proteomes" id="UP000644699"/>
    </source>
</evidence>
<dbReference type="AlphaFoldDB" id="A0A917EDE2"/>
<accession>A0A917EDE2</accession>
<protein>
    <submittedName>
        <fullName evidence="1">Uncharacterized protein</fullName>
    </submittedName>
</protein>
<keyword evidence="2" id="KW-1185">Reference proteome</keyword>
<gene>
    <name evidence="1" type="ORF">GCM10011390_51170</name>
</gene>
<reference evidence="1" key="1">
    <citation type="journal article" date="2014" name="Int. J. Syst. Evol. Microbiol.">
        <title>Complete genome sequence of Corynebacterium casei LMG S-19264T (=DSM 44701T), isolated from a smear-ripened cheese.</title>
        <authorList>
            <consortium name="US DOE Joint Genome Institute (JGI-PGF)"/>
            <person name="Walter F."/>
            <person name="Albersmeier A."/>
            <person name="Kalinowski J."/>
            <person name="Ruckert C."/>
        </authorList>
    </citation>
    <scope>NUCLEOTIDE SEQUENCE</scope>
    <source>
        <strain evidence="1">CGMCC 1.15367</strain>
    </source>
</reference>
<proteinExistence type="predicted"/>
<name>A0A917EDE2_9HYPH</name>
<dbReference type="Proteomes" id="UP000644699">
    <property type="component" value="Unassembled WGS sequence"/>
</dbReference>
<sequence>MIEEEKRKYVKLDEQRWLQIETEYQIGDTTLEDLSARHGPSVRAIQMRFRERGIERGAAAPALAPAVQRRSRADTDDLMAKAKEVRQQQYDGADLIERLVLGQLEAAQADPSSAAKTAGVMKALSLAAAALERTSTLKRQALGIDSDSAFGRELPVLTIDDITQEEINAIQRGDEDSNDEIVDEYLPAECV</sequence>
<dbReference type="EMBL" id="BMIQ01000020">
    <property type="protein sequence ID" value="GGE25488.1"/>
    <property type="molecule type" value="Genomic_DNA"/>
</dbReference>
<organism evidence="1 2">
    <name type="scientific">Aureimonas endophytica</name>
    <dbReference type="NCBI Taxonomy" id="2027858"/>
    <lineage>
        <taxon>Bacteria</taxon>
        <taxon>Pseudomonadati</taxon>
        <taxon>Pseudomonadota</taxon>
        <taxon>Alphaproteobacteria</taxon>
        <taxon>Hyphomicrobiales</taxon>
        <taxon>Aurantimonadaceae</taxon>
        <taxon>Aureimonas</taxon>
    </lineage>
</organism>
<reference evidence="1" key="2">
    <citation type="submission" date="2020-09" db="EMBL/GenBank/DDBJ databases">
        <authorList>
            <person name="Sun Q."/>
            <person name="Zhou Y."/>
        </authorList>
    </citation>
    <scope>NUCLEOTIDE SEQUENCE</scope>
    <source>
        <strain evidence="1">CGMCC 1.15367</strain>
    </source>
</reference>